<dbReference type="PANTHER" id="PTHR42852:SF13">
    <property type="entry name" value="PROTEIN DIPZ"/>
    <property type="match status" value="1"/>
</dbReference>
<organism evidence="2 3">
    <name type="scientific">candidate division WOR-3 bacterium RBG_13_43_14</name>
    <dbReference type="NCBI Taxonomy" id="1802590"/>
    <lineage>
        <taxon>Bacteria</taxon>
        <taxon>Bacteria division WOR-3</taxon>
    </lineage>
</organism>
<dbReference type="PANTHER" id="PTHR42852">
    <property type="entry name" value="THIOL:DISULFIDE INTERCHANGE PROTEIN DSBE"/>
    <property type="match status" value="1"/>
</dbReference>
<dbReference type="InterPro" id="IPR017937">
    <property type="entry name" value="Thioredoxin_CS"/>
</dbReference>
<dbReference type="InterPro" id="IPR000866">
    <property type="entry name" value="AhpC/TSA"/>
</dbReference>
<dbReference type="Pfam" id="PF00578">
    <property type="entry name" value="AhpC-TSA"/>
    <property type="match status" value="1"/>
</dbReference>
<dbReference type="PROSITE" id="PS51352">
    <property type="entry name" value="THIOREDOXIN_2"/>
    <property type="match status" value="1"/>
</dbReference>
<protein>
    <recommendedName>
        <fullName evidence="1">Thioredoxin domain-containing protein</fullName>
    </recommendedName>
</protein>
<sequence length="457" mass="52824">MKKELIFLVIFSIFMIPTPSGAIDGEIFEGPYSFRPGTKLFYSCSEKLDFAGGTAGSNEQLIIWTMIINPDLTYRLVLEHHSENYRNDAEGNRTDYPEQTTWLYCDIDEKGHFKNNYYLGGLALENLYPVDLFVELPEDENTARSGWDHIDKTYGDISHYKWNPDESSISNIVIDFNIETLLDPIYLLDTKGELHYDPEYGLPILKKVEQTRGYGKYEGKTTIEIKLDSITNFVPEEFMNFENSLYTHLEAESTYQAIMEKVEKEPDSINALFIQAKEILDQASPQITDTIIKKEFDLIAAGYEDDTLDVRIRAGRFAGIIDQPATAWKTKDLSGKTHTLKKYKGKVLLLDFWYRGCPWCMRSIPTLLQIYEKYKKNPVILLGMNVDKDENDARFVVEEMQIKYKNLLARDIVKEYNVSGYPTLLIIDQNGIIRDMHIGWSEDLFERISESIDKLLK</sequence>
<comment type="caution">
    <text evidence="2">The sequence shown here is derived from an EMBL/GenBank/DDBJ whole genome shotgun (WGS) entry which is preliminary data.</text>
</comment>
<reference evidence="2 3" key="1">
    <citation type="journal article" date="2016" name="Nat. Commun.">
        <title>Thousands of microbial genomes shed light on interconnected biogeochemical processes in an aquifer system.</title>
        <authorList>
            <person name="Anantharaman K."/>
            <person name="Brown C.T."/>
            <person name="Hug L.A."/>
            <person name="Sharon I."/>
            <person name="Castelle C.J."/>
            <person name="Probst A.J."/>
            <person name="Thomas B.C."/>
            <person name="Singh A."/>
            <person name="Wilkins M.J."/>
            <person name="Karaoz U."/>
            <person name="Brodie E.L."/>
            <person name="Williams K.H."/>
            <person name="Hubbard S.S."/>
            <person name="Banfield J.F."/>
        </authorList>
    </citation>
    <scope>NUCLEOTIDE SEQUENCE [LARGE SCALE GENOMIC DNA]</scope>
</reference>
<dbReference type="EMBL" id="MEUM01000071">
    <property type="protein sequence ID" value="OGC42335.1"/>
    <property type="molecule type" value="Genomic_DNA"/>
</dbReference>
<dbReference type="GO" id="GO:0016209">
    <property type="term" value="F:antioxidant activity"/>
    <property type="evidence" value="ECO:0007669"/>
    <property type="project" value="InterPro"/>
</dbReference>
<evidence type="ECO:0000259" key="1">
    <source>
        <dbReference type="PROSITE" id="PS51352"/>
    </source>
</evidence>
<accession>A0A1F4UBK4</accession>
<name>A0A1F4UBK4_UNCW3</name>
<gene>
    <name evidence="2" type="ORF">A2Y85_05400</name>
</gene>
<dbReference type="CDD" id="cd02966">
    <property type="entry name" value="TlpA_like_family"/>
    <property type="match status" value="1"/>
</dbReference>
<dbReference type="Proteomes" id="UP000177025">
    <property type="component" value="Unassembled WGS sequence"/>
</dbReference>
<dbReference type="SUPFAM" id="SSF52833">
    <property type="entry name" value="Thioredoxin-like"/>
    <property type="match status" value="1"/>
</dbReference>
<dbReference type="InterPro" id="IPR036249">
    <property type="entry name" value="Thioredoxin-like_sf"/>
</dbReference>
<dbReference type="InterPro" id="IPR050553">
    <property type="entry name" value="Thioredoxin_ResA/DsbE_sf"/>
</dbReference>
<proteinExistence type="predicted"/>
<dbReference type="GO" id="GO:0016491">
    <property type="term" value="F:oxidoreductase activity"/>
    <property type="evidence" value="ECO:0007669"/>
    <property type="project" value="InterPro"/>
</dbReference>
<feature type="domain" description="Thioredoxin" evidence="1">
    <location>
        <begin position="319"/>
        <end position="457"/>
    </location>
</feature>
<dbReference type="AlphaFoldDB" id="A0A1F4UBK4"/>
<evidence type="ECO:0000313" key="2">
    <source>
        <dbReference type="EMBL" id="OGC42335.1"/>
    </source>
</evidence>
<dbReference type="Gene3D" id="3.40.30.10">
    <property type="entry name" value="Glutaredoxin"/>
    <property type="match status" value="1"/>
</dbReference>
<dbReference type="InterPro" id="IPR013766">
    <property type="entry name" value="Thioredoxin_domain"/>
</dbReference>
<dbReference type="PROSITE" id="PS00194">
    <property type="entry name" value="THIOREDOXIN_1"/>
    <property type="match status" value="1"/>
</dbReference>
<evidence type="ECO:0000313" key="3">
    <source>
        <dbReference type="Proteomes" id="UP000177025"/>
    </source>
</evidence>